<dbReference type="Proteomes" id="UP000053989">
    <property type="component" value="Unassembled WGS sequence"/>
</dbReference>
<feature type="non-terminal residue" evidence="1">
    <location>
        <position position="92"/>
    </location>
</feature>
<dbReference type="EMBL" id="KN822004">
    <property type="protein sequence ID" value="KIM70694.1"/>
    <property type="molecule type" value="Genomic_DNA"/>
</dbReference>
<sequence>MSPEHQALLVADVGHANTGSALSGYVEYKSREVASRRCKMRRQPPMIEIASPNALVTWAHCNPKVENTTAATIHIKAKLATLSPCPYSLVVR</sequence>
<reference evidence="1 2" key="1">
    <citation type="submission" date="2014-04" db="EMBL/GenBank/DDBJ databases">
        <authorList>
            <consortium name="DOE Joint Genome Institute"/>
            <person name="Kuo A."/>
            <person name="Kohler A."/>
            <person name="Nagy L.G."/>
            <person name="Floudas D."/>
            <person name="Copeland A."/>
            <person name="Barry K.W."/>
            <person name="Cichocki N."/>
            <person name="Veneault-Fourrey C."/>
            <person name="LaButti K."/>
            <person name="Lindquist E.A."/>
            <person name="Lipzen A."/>
            <person name="Lundell T."/>
            <person name="Morin E."/>
            <person name="Murat C."/>
            <person name="Sun H."/>
            <person name="Tunlid A."/>
            <person name="Henrissat B."/>
            <person name="Grigoriev I.V."/>
            <person name="Hibbett D.S."/>
            <person name="Martin F."/>
            <person name="Nordberg H.P."/>
            <person name="Cantor M.N."/>
            <person name="Hua S.X."/>
        </authorList>
    </citation>
    <scope>NUCLEOTIDE SEQUENCE [LARGE SCALE GENOMIC DNA]</scope>
    <source>
        <strain evidence="1 2">Foug A</strain>
    </source>
</reference>
<dbReference type="AlphaFoldDB" id="A0A0C3ERE4"/>
<keyword evidence="2" id="KW-1185">Reference proteome</keyword>
<protein>
    <submittedName>
        <fullName evidence="1">Uncharacterized protein</fullName>
    </submittedName>
</protein>
<dbReference type="InParanoid" id="A0A0C3ERE4"/>
<reference evidence="2" key="2">
    <citation type="submission" date="2015-01" db="EMBL/GenBank/DDBJ databases">
        <title>Evolutionary Origins and Diversification of the Mycorrhizal Mutualists.</title>
        <authorList>
            <consortium name="DOE Joint Genome Institute"/>
            <consortium name="Mycorrhizal Genomics Consortium"/>
            <person name="Kohler A."/>
            <person name="Kuo A."/>
            <person name="Nagy L.G."/>
            <person name="Floudas D."/>
            <person name="Copeland A."/>
            <person name="Barry K.W."/>
            <person name="Cichocki N."/>
            <person name="Veneault-Fourrey C."/>
            <person name="LaButti K."/>
            <person name="Lindquist E.A."/>
            <person name="Lipzen A."/>
            <person name="Lundell T."/>
            <person name="Morin E."/>
            <person name="Murat C."/>
            <person name="Riley R."/>
            <person name="Ohm R."/>
            <person name="Sun H."/>
            <person name="Tunlid A."/>
            <person name="Henrissat B."/>
            <person name="Grigoriev I.V."/>
            <person name="Hibbett D.S."/>
            <person name="Martin F."/>
        </authorList>
    </citation>
    <scope>NUCLEOTIDE SEQUENCE [LARGE SCALE GENOMIC DNA]</scope>
    <source>
        <strain evidence="2">Foug A</strain>
    </source>
</reference>
<evidence type="ECO:0000313" key="1">
    <source>
        <dbReference type="EMBL" id="KIM70694.1"/>
    </source>
</evidence>
<dbReference type="HOGENOM" id="CLU_2419148_0_0_1"/>
<gene>
    <name evidence="1" type="ORF">SCLCIDRAFT_1206842</name>
</gene>
<accession>A0A0C3ERE4</accession>
<name>A0A0C3ERE4_9AGAM</name>
<evidence type="ECO:0000313" key="2">
    <source>
        <dbReference type="Proteomes" id="UP000053989"/>
    </source>
</evidence>
<organism evidence="1 2">
    <name type="scientific">Scleroderma citrinum Foug A</name>
    <dbReference type="NCBI Taxonomy" id="1036808"/>
    <lineage>
        <taxon>Eukaryota</taxon>
        <taxon>Fungi</taxon>
        <taxon>Dikarya</taxon>
        <taxon>Basidiomycota</taxon>
        <taxon>Agaricomycotina</taxon>
        <taxon>Agaricomycetes</taxon>
        <taxon>Agaricomycetidae</taxon>
        <taxon>Boletales</taxon>
        <taxon>Sclerodermatineae</taxon>
        <taxon>Sclerodermataceae</taxon>
        <taxon>Scleroderma</taxon>
    </lineage>
</organism>
<proteinExistence type="predicted"/>